<comment type="function">
    <text evidence="6">Toxic component of a toxin-antitoxin (TA) system. An RNase.</text>
</comment>
<keyword evidence="3 6" id="KW-0479">Metal-binding</keyword>
<evidence type="ECO:0000256" key="5">
    <source>
        <dbReference type="ARBA" id="ARBA00022842"/>
    </source>
</evidence>
<dbReference type="InterPro" id="IPR029060">
    <property type="entry name" value="PIN-like_dom_sf"/>
</dbReference>
<dbReference type="CDD" id="cd09874">
    <property type="entry name" value="PIN_MT3492-like"/>
    <property type="match status" value="1"/>
</dbReference>
<dbReference type="GO" id="GO:0004540">
    <property type="term" value="F:RNA nuclease activity"/>
    <property type="evidence" value="ECO:0007669"/>
    <property type="project" value="InterPro"/>
</dbReference>
<keyword evidence="5 6" id="KW-0460">Magnesium</keyword>
<proteinExistence type="inferred from homology"/>
<name>A0A6C7E757_ILUCY</name>
<dbReference type="Proteomes" id="UP000011863">
    <property type="component" value="Chromosome"/>
</dbReference>
<dbReference type="AlphaFoldDB" id="A0A6C7E757"/>
<dbReference type="Pfam" id="PF01850">
    <property type="entry name" value="PIN"/>
    <property type="match status" value="1"/>
</dbReference>
<evidence type="ECO:0000256" key="3">
    <source>
        <dbReference type="ARBA" id="ARBA00022723"/>
    </source>
</evidence>
<dbReference type="GO" id="GO:0016787">
    <property type="term" value="F:hydrolase activity"/>
    <property type="evidence" value="ECO:0007669"/>
    <property type="project" value="UniProtKB-KW"/>
</dbReference>
<keyword evidence="6" id="KW-0800">Toxin</keyword>
<comment type="cofactor">
    <cofactor evidence="6">
        <name>Mg(2+)</name>
        <dbReference type="ChEBI" id="CHEBI:18420"/>
    </cofactor>
</comment>
<dbReference type="GO" id="GO:0000287">
    <property type="term" value="F:magnesium ion binding"/>
    <property type="evidence" value="ECO:0007669"/>
    <property type="project" value="UniProtKB-UniRule"/>
</dbReference>
<dbReference type="EMBL" id="AP012057">
    <property type="protein sequence ID" value="BAN00438.1"/>
    <property type="molecule type" value="Genomic_DNA"/>
</dbReference>
<comment type="similarity">
    <text evidence="6">Belongs to the PINc/VapC protein family.</text>
</comment>
<protein>
    <recommendedName>
        <fullName evidence="6">Ribonuclease VapC</fullName>
        <shortName evidence="6">RNase VapC</shortName>
        <ecNumber evidence="6">3.1.-.-</ecNumber>
    </recommendedName>
    <alternativeName>
        <fullName evidence="6">Toxin VapC</fullName>
    </alternativeName>
</protein>
<dbReference type="OrthoDB" id="1525146at2"/>
<dbReference type="PANTHER" id="PTHR35901:SF1">
    <property type="entry name" value="EXONUCLEASE VAPC9"/>
    <property type="match status" value="1"/>
</dbReference>
<dbReference type="EC" id="3.1.-.-" evidence="6"/>
<dbReference type="GO" id="GO:0090729">
    <property type="term" value="F:toxin activity"/>
    <property type="evidence" value="ECO:0007669"/>
    <property type="project" value="UniProtKB-KW"/>
</dbReference>
<organism evidence="8 9">
    <name type="scientific">Ilumatobacter coccineus (strain NBRC 103263 / KCTC 29153 / YM16-304)</name>
    <dbReference type="NCBI Taxonomy" id="1313172"/>
    <lineage>
        <taxon>Bacteria</taxon>
        <taxon>Bacillati</taxon>
        <taxon>Actinomycetota</taxon>
        <taxon>Acidimicrobiia</taxon>
        <taxon>Acidimicrobiales</taxon>
        <taxon>Ilumatobacteraceae</taxon>
        <taxon>Ilumatobacter</taxon>
    </lineage>
</organism>
<feature type="binding site" evidence="6">
    <location>
        <position position="6"/>
    </location>
    <ligand>
        <name>Mg(2+)</name>
        <dbReference type="ChEBI" id="CHEBI:18420"/>
    </ligand>
</feature>
<feature type="binding site" evidence="6">
    <location>
        <position position="101"/>
    </location>
    <ligand>
        <name>Mg(2+)</name>
        <dbReference type="ChEBI" id="CHEBI:18420"/>
    </ligand>
</feature>
<keyword evidence="2 6" id="KW-0540">Nuclease</keyword>
<reference evidence="8 9" key="1">
    <citation type="journal article" date="2013" name="Int. J. Syst. Evol. Microbiol.">
        <title>Ilumatobacter nonamiense sp. nov. and Ilumatobacter coccineum sp. nov., isolated from seashore sand.</title>
        <authorList>
            <person name="Matsumoto A."/>
            <person name="Kasai H."/>
            <person name="Matsuo Y."/>
            <person name="Shizuri Y."/>
            <person name="Ichikawa N."/>
            <person name="Fujita N."/>
            <person name="Omura S."/>
            <person name="Takahashi Y."/>
        </authorList>
    </citation>
    <scope>NUCLEOTIDE SEQUENCE [LARGE SCALE GENOMIC DNA]</scope>
    <source>
        <strain evidence="9">NBRC 103263 / KCTC 29153 / YM16-304</strain>
    </source>
</reference>
<accession>A0A6C7E757</accession>
<dbReference type="RefSeq" id="WP_015439686.1">
    <property type="nucleotide sequence ID" value="NC_020520.1"/>
</dbReference>
<dbReference type="Gene3D" id="3.40.50.1010">
    <property type="entry name" value="5'-nuclease"/>
    <property type="match status" value="1"/>
</dbReference>
<evidence type="ECO:0000259" key="7">
    <source>
        <dbReference type="Pfam" id="PF01850"/>
    </source>
</evidence>
<evidence type="ECO:0000256" key="6">
    <source>
        <dbReference type="HAMAP-Rule" id="MF_00265"/>
    </source>
</evidence>
<gene>
    <name evidence="6" type="primary">vapC</name>
    <name evidence="8" type="ORF">YM304_01240</name>
</gene>
<dbReference type="InterPro" id="IPR051619">
    <property type="entry name" value="TypeII_TA_RNase_PINc/VapC"/>
</dbReference>
<dbReference type="HAMAP" id="MF_00265">
    <property type="entry name" value="VapC_Nob1"/>
    <property type="match status" value="1"/>
</dbReference>
<feature type="domain" description="PIN" evidence="7">
    <location>
        <begin position="4"/>
        <end position="127"/>
    </location>
</feature>
<keyword evidence="1 6" id="KW-1277">Toxin-antitoxin system</keyword>
<evidence type="ECO:0000256" key="1">
    <source>
        <dbReference type="ARBA" id="ARBA00022649"/>
    </source>
</evidence>
<evidence type="ECO:0000256" key="4">
    <source>
        <dbReference type="ARBA" id="ARBA00022801"/>
    </source>
</evidence>
<keyword evidence="4 6" id="KW-0378">Hydrolase</keyword>
<evidence type="ECO:0000313" key="8">
    <source>
        <dbReference type="EMBL" id="BAN00438.1"/>
    </source>
</evidence>
<dbReference type="InterPro" id="IPR022907">
    <property type="entry name" value="VapC_family"/>
</dbReference>
<dbReference type="KEGG" id="aym:YM304_01240"/>
<dbReference type="SUPFAM" id="SSF88723">
    <property type="entry name" value="PIN domain-like"/>
    <property type="match status" value="1"/>
</dbReference>
<keyword evidence="9" id="KW-1185">Reference proteome</keyword>
<evidence type="ECO:0000256" key="2">
    <source>
        <dbReference type="ARBA" id="ARBA00022722"/>
    </source>
</evidence>
<sequence length="140" mass="14928">MITYVDTSTLIKLIVDEQGSDRAELIWQSADSVASVSLIVVEARAALTAATRGQQLSTDQLHDAKIELAAFVDDLHLVEVTDELIERAAQLAETESLRGYDAVHLAAAVFVGASVLTSADRALCEAAERQGLHIADPLAT</sequence>
<dbReference type="InterPro" id="IPR002716">
    <property type="entry name" value="PIN_dom"/>
</dbReference>
<dbReference type="PANTHER" id="PTHR35901">
    <property type="entry name" value="RIBONUCLEASE VAPC3"/>
    <property type="match status" value="1"/>
</dbReference>
<evidence type="ECO:0000313" key="9">
    <source>
        <dbReference type="Proteomes" id="UP000011863"/>
    </source>
</evidence>